<dbReference type="InterPro" id="IPR003607">
    <property type="entry name" value="HD/PDEase_dom"/>
</dbReference>
<evidence type="ECO:0000313" key="2">
    <source>
        <dbReference type="EMBL" id="PAL29390.1"/>
    </source>
</evidence>
<reference evidence="2 3" key="1">
    <citation type="submission" date="2017-04" db="EMBL/GenBank/DDBJ databases">
        <title>Kefir bacterial isolates.</title>
        <authorList>
            <person name="Kim Y."/>
            <person name="Blasche S."/>
            <person name="Patil K.R."/>
        </authorList>
    </citation>
    <scope>NUCLEOTIDE SEQUENCE [LARGE SCALE GENOMIC DNA]</scope>
    <source>
        <strain evidence="2 3">KR-2</strain>
    </source>
</reference>
<dbReference type="PANTHER" id="PTHR43155">
    <property type="entry name" value="CYCLIC DI-GMP PHOSPHODIESTERASE PA4108-RELATED"/>
    <property type="match status" value="1"/>
</dbReference>
<accession>A0A270BWH8</accession>
<keyword evidence="3" id="KW-1185">Reference proteome</keyword>
<evidence type="ECO:0000259" key="1">
    <source>
        <dbReference type="PROSITE" id="PS51832"/>
    </source>
</evidence>
<dbReference type="RefSeq" id="WP_084597100.1">
    <property type="nucleotide sequence ID" value="NZ_JBDNQU010000004.1"/>
</dbReference>
<dbReference type="EMBL" id="NDFP01000001">
    <property type="protein sequence ID" value="PAL29390.1"/>
    <property type="molecule type" value="Genomic_DNA"/>
</dbReference>
<evidence type="ECO:0000313" key="3">
    <source>
        <dbReference type="Proteomes" id="UP000216033"/>
    </source>
</evidence>
<dbReference type="CDD" id="cd00077">
    <property type="entry name" value="HDc"/>
    <property type="match status" value="1"/>
</dbReference>
<comment type="caution">
    <text evidence="2">The sequence shown here is derived from an EMBL/GenBank/DDBJ whole genome shotgun (WGS) entry which is preliminary data.</text>
</comment>
<dbReference type="PANTHER" id="PTHR43155:SF2">
    <property type="entry name" value="CYCLIC DI-GMP PHOSPHODIESTERASE PA4108"/>
    <property type="match status" value="1"/>
</dbReference>
<dbReference type="Gene3D" id="1.10.3210.10">
    <property type="entry name" value="Hypothetical protein af1432"/>
    <property type="match status" value="1"/>
</dbReference>
<dbReference type="PROSITE" id="PS51832">
    <property type="entry name" value="HD_GYP"/>
    <property type="match status" value="1"/>
</dbReference>
<sequence length="201" mass="22530">MLLCEAKKLFSESEKLLIKQAASIQNGHGYRVGKIACEIAKLAGLHSLDRKKLRLAGKMHDTGKLLIPNEILEAPRALTPEERAIVRQHPSLGLGILLWRKKNFPIEVLDAMLMHHERWDGAGYPLGLKDKQIPLAVRVITLADVIDALASHREYRGACDVDFIRHELEDGKGSHFDPELAEVCLQHLDDILAKRVTSKTQ</sequence>
<dbReference type="InterPro" id="IPR037522">
    <property type="entry name" value="HD_GYP_dom"/>
</dbReference>
<feature type="domain" description="HD-GYP" evidence="1">
    <location>
        <begin position="3"/>
        <end position="200"/>
    </location>
</feature>
<dbReference type="Pfam" id="PF13487">
    <property type="entry name" value="HD_5"/>
    <property type="match status" value="1"/>
</dbReference>
<dbReference type="AlphaFoldDB" id="A0A270BWH8"/>
<dbReference type="Proteomes" id="UP000216033">
    <property type="component" value="Unassembled WGS sequence"/>
</dbReference>
<dbReference type="SMART" id="SM00471">
    <property type="entry name" value="HDc"/>
    <property type="match status" value="1"/>
</dbReference>
<proteinExistence type="predicted"/>
<name>A0A270BWH8_9PROT</name>
<dbReference type="OrthoDB" id="9176789at2"/>
<dbReference type="STRING" id="1231343.Absy_027_050"/>
<dbReference type="GO" id="GO:0008081">
    <property type="term" value="F:phosphoric diester hydrolase activity"/>
    <property type="evidence" value="ECO:0007669"/>
    <property type="project" value="UniProtKB-ARBA"/>
</dbReference>
<protein>
    <recommendedName>
        <fullName evidence="1">HD-GYP domain-containing protein</fullName>
    </recommendedName>
</protein>
<gene>
    <name evidence="2" type="ORF">B9K05_01770</name>
</gene>
<organism evidence="2 3">
    <name type="scientific">Acetobacter syzygii</name>
    <dbReference type="NCBI Taxonomy" id="146476"/>
    <lineage>
        <taxon>Bacteria</taxon>
        <taxon>Pseudomonadati</taxon>
        <taxon>Pseudomonadota</taxon>
        <taxon>Alphaproteobacteria</taxon>
        <taxon>Acetobacterales</taxon>
        <taxon>Acetobacteraceae</taxon>
        <taxon>Acetobacter</taxon>
    </lineage>
</organism>
<dbReference type="SUPFAM" id="SSF109604">
    <property type="entry name" value="HD-domain/PDEase-like"/>
    <property type="match status" value="1"/>
</dbReference>